<proteinExistence type="inferred from homology"/>
<keyword evidence="8" id="KW-1185">Reference proteome</keyword>
<dbReference type="EMBL" id="JARPUR010000003">
    <property type="protein sequence ID" value="KAK4880490.1"/>
    <property type="molecule type" value="Genomic_DNA"/>
</dbReference>
<dbReference type="Pfam" id="PF10343">
    <property type="entry name" value="Q_salvage"/>
    <property type="match status" value="1"/>
</dbReference>
<gene>
    <name evidence="7" type="ORF">RN001_008636</name>
</gene>
<dbReference type="Proteomes" id="UP001353858">
    <property type="component" value="Unassembled WGS sequence"/>
</dbReference>
<dbReference type="EC" id="3.2.2.-" evidence="6"/>
<evidence type="ECO:0000256" key="4">
    <source>
        <dbReference type="ARBA" id="ARBA00035393"/>
    </source>
</evidence>
<evidence type="ECO:0000313" key="8">
    <source>
        <dbReference type="Proteomes" id="UP001353858"/>
    </source>
</evidence>
<accession>A0AAN7Q5A6</accession>
<evidence type="ECO:0000256" key="3">
    <source>
        <dbReference type="ARBA" id="ARBA00035306"/>
    </source>
</evidence>
<reference evidence="8" key="1">
    <citation type="submission" date="2023-01" db="EMBL/GenBank/DDBJ databases">
        <title>Key to firefly adult light organ development and bioluminescence: homeobox transcription factors regulate luciferase expression and transportation to peroxisome.</title>
        <authorList>
            <person name="Fu X."/>
        </authorList>
    </citation>
    <scope>NUCLEOTIDE SEQUENCE [LARGE SCALE GENOMIC DNA]</scope>
</reference>
<evidence type="ECO:0000313" key="7">
    <source>
        <dbReference type="EMBL" id="KAK4880490.1"/>
    </source>
</evidence>
<dbReference type="GO" id="GO:0016787">
    <property type="term" value="F:hydrolase activity"/>
    <property type="evidence" value="ECO:0007669"/>
    <property type="project" value="UniProtKB-KW"/>
</dbReference>
<comment type="similarity">
    <text evidence="2 6">Belongs to the QNG1 protein family.</text>
</comment>
<dbReference type="AlphaFoldDB" id="A0AAN7Q5A6"/>
<evidence type="ECO:0000256" key="5">
    <source>
        <dbReference type="ARBA" id="ARBA00048204"/>
    </source>
</evidence>
<dbReference type="GO" id="GO:0006400">
    <property type="term" value="P:tRNA modification"/>
    <property type="evidence" value="ECO:0007669"/>
    <property type="project" value="TreeGrafter"/>
</dbReference>
<comment type="function">
    <text evidence="6">Catalyzes the hydrolysis of queuosine 5'-phosphate, releasing the nucleobase queuine (q). Is required for salvage of queuine from exogenous queuosine (Q) that is imported and then converted to queuosine 5'-phosphate intracellularly.</text>
</comment>
<dbReference type="PANTHER" id="PTHR21314">
    <property type="entry name" value="QUEUOSINE 5'-PHOSPHATE N-GLYCOSYLASE_HYDROLASE-RELATED"/>
    <property type="match status" value="1"/>
</dbReference>
<dbReference type="PANTHER" id="PTHR21314:SF0">
    <property type="entry name" value="QUEUOSINE 5'-PHOSPHATE N-GLYCOSYLASE_HYDROLASE"/>
    <property type="match status" value="1"/>
</dbReference>
<keyword evidence="1 6" id="KW-0378">Hydrolase</keyword>
<sequence length="331" mass="38261">MPLSPKESGKLIAELSKHVQINSEGIKELGNKIVQRANQGKVSVHNFSQNGIHPKSWNPNALDWLFVVDTLNFCFWHVDGEVKWKVDNQSGYFALCAAINRAVKEGIDILNPNYYSTITKEQLQHVLRSDTKTKLQLLDERVECLHSSGLSLIENFEGSFRNCVEQAENSAVQLLELIVKNFKCFQDEAIYQGHVVSLYKRAQILVGDVWACFKGKGLGRFDDIDEMTMFPDYRIPQTLLFFNVFEYSDELMNLLRAEMPLKNGSEMEVEIRGCSIHAVTLLTEYVKQRVKPDRKVNAILLDHFLWDYRRNHSNQINHKNLPFHKTFCIFY</sequence>
<evidence type="ECO:0000256" key="1">
    <source>
        <dbReference type="ARBA" id="ARBA00022801"/>
    </source>
</evidence>
<evidence type="ECO:0000256" key="2">
    <source>
        <dbReference type="ARBA" id="ARBA00035119"/>
    </source>
</evidence>
<name>A0AAN7Q5A6_9COLE</name>
<comment type="caution">
    <text evidence="7">The sequence shown here is derived from an EMBL/GenBank/DDBJ whole genome shotgun (WGS) entry which is preliminary data.</text>
</comment>
<evidence type="ECO:0000256" key="6">
    <source>
        <dbReference type="RuleBase" id="RU365002"/>
    </source>
</evidence>
<dbReference type="InterPro" id="IPR019438">
    <property type="entry name" value="Q_salvage"/>
</dbReference>
<protein>
    <recommendedName>
        <fullName evidence="3 6">Queuosine 5'-phosphate N-glycosylase/hydrolase</fullName>
        <ecNumber evidence="6">3.2.2.-</ecNumber>
    </recommendedName>
    <alternativeName>
        <fullName evidence="4 6">Queuosine-nucleotide N-glycosylase/hydrolase</fullName>
    </alternativeName>
</protein>
<organism evidence="7 8">
    <name type="scientific">Aquatica leii</name>
    <dbReference type="NCBI Taxonomy" id="1421715"/>
    <lineage>
        <taxon>Eukaryota</taxon>
        <taxon>Metazoa</taxon>
        <taxon>Ecdysozoa</taxon>
        <taxon>Arthropoda</taxon>
        <taxon>Hexapoda</taxon>
        <taxon>Insecta</taxon>
        <taxon>Pterygota</taxon>
        <taxon>Neoptera</taxon>
        <taxon>Endopterygota</taxon>
        <taxon>Coleoptera</taxon>
        <taxon>Polyphaga</taxon>
        <taxon>Elateriformia</taxon>
        <taxon>Elateroidea</taxon>
        <taxon>Lampyridae</taxon>
        <taxon>Luciolinae</taxon>
        <taxon>Aquatica</taxon>
    </lineage>
</organism>
<comment type="catalytic activity">
    <reaction evidence="5 6">
        <text>queuosine 5'-phosphate + H2O = queuine + D-ribose 5-phosphate</text>
        <dbReference type="Rhea" id="RHEA:75387"/>
        <dbReference type="ChEBI" id="CHEBI:15377"/>
        <dbReference type="ChEBI" id="CHEBI:17433"/>
        <dbReference type="ChEBI" id="CHEBI:78346"/>
        <dbReference type="ChEBI" id="CHEBI:194371"/>
    </reaction>
    <physiologicalReaction direction="left-to-right" evidence="5 6">
        <dbReference type="Rhea" id="RHEA:75388"/>
    </physiologicalReaction>
</comment>